<dbReference type="CDD" id="cd03225">
    <property type="entry name" value="ABC_cobalt_CbiO_domain1"/>
    <property type="match status" value="1"/>
</dbReference>
<comment type="similarity">
    <text evidence="2">Belongs to the ABC transporter superfamily.</text>
</comment>
<dbReference type="InterPro" id="IPR003593">
    <property type="entry name" value="AAA+_ATPase"/>
</dbReference>
<keyword evidence="3" id="KW-0813">Transport</keyword>
<keyword evidence="4" id="KW-0547">Nucleotide-binding</keyword>
<dbReference type="PANTHER" id="PTHR43553">
    <property type="entry name" value="HEAVY METAL TRANSPORTER"/>
    <property type="match status" value="1"/>
</dbReference>
<dbReference type="InterPro" id="IPR003439">
    <property type="entry name" value="ABC_transporter-like_ATP-bd"/>
</dbReference>
<comment type="subcellular location">
    <subcellularLocation>
        <location evidence="1">Cell membrane</location>
        <topology evidence="1">Peripheral membrane protein</topology>
    </subcellularLocation>
</comment>
<comment type="caution">
    <text evidence="8">The sequence shown here is derived from an EMBL/GenBank/DDBJ whole genome shotgun (WGS) entry which is preliminary data.</text>
</comment>
<dbReference type="PROSITE" id="PS00211">
    <property type="entry name" value="ABC_TRANSPORTER_1"/>
    <property type="match status" value="1"/>
</dbReference>
<dbReference type="SUPFAM" id="SSF52540">
    <property type="entry name" value="P-loop containing nucleoside triphosphate hydrolases"/>
    <property type="match status" value="1"/>
</dbReference>
<evidence type="ECO:0000256" key="5">
    <source>
        <dbReference type="ARBA" id="ARBA00022840"/>
    </source>
</evidence>
<dbReference type="SMART" id="SM00382">
    <property type="entry name" value="AAA"/>
    <property type="match status" value="1"/>
</dbReference>
<dbReference type="Gene3D" id="3.40.50.300">
    <property type="entry name" value="P-loop containing nucleotide triphosphate hydrolases"/>
    <property type="match status" value="1"/>
</dbReference>
<dbReference type="EMBL" id="DTLB01000008">
    <property type="protein sequence ID" value="HFW31669.1"/>
    <property type="molecule type" value="Genomic_DNA"/>
</dbReference>
<dbReference type="GO" id="GO:0043190">
    <property type="term" value="C:ATP-binding cassette (ABC) transporter complex"/>
    <property type="evidence" value="ECO:0007669"/>
    <property type="project" value="TreeGrafter"/>
</dbReference>
<dbReference type="PROSITE" id="PS50893">
    <property type="entry name" value="ABC_TRANSPORTER_2"/>
    <property type="match status" value="1"/>
</dbReference>
<organism evidence="8">
    <name type="scientific">Archaeoglobus fulgidus</name>
    <dbReference type="NCBI Taxonomy" id="2234"/>
    <lineage>
        <taxon>Archaea</taxon>
        <taxon>Methanobacteriati</taxon>
        <taxon>Methanobacteriota</taxon>
        <taxon>Archaeoglobi</taxon>
        <taxon>Archaeoglobales</taxon>
        <taxon>Archaeoglobaceae</taxon>
        <taxon>Archaeoglobus</taxon>
    </lineage>
</organism>
<gene>
    <name evidence="8" type="ORF">ENW66_01755</name>
</gene>
<dbReference type="GO" id="GO:0016887">
    <property type="term" value="F:ATP hydrolysis activity"/>
    <property type="evidence" value="ECO:0007669"/>
    <property type="project" value="InterPro"/>
</dbReference>
<accession>A0A7C3RLD8</accession>
<evidence type="ECO:0000256" key="6">
    <source>
        <dbReference type="ARBA" id="ARBA00025157"/>
    </source>
</evidence>
<evidence type="ECO:0000256" key="4">
    <source>
        <dbReference type="ARBA" id="ARBA00022741"/>
    </source>
</evidence>
<evidence type="ECO:0000259" key="7">
    <source>
        <dbReference type="PROSITE" id="PS50893"/>
    </source>
</evidence>
<dbReference type="GO" id="GO:0005524">
    <property type="term" value="F:ATP binding"/>
    <property type="evidence" value="ECO:0007669"/>
    <property type="project" value="UniProtKB-KW"/>
</dbReference>
<dbReference type="Pfam" id="PF00005">
    <property type="entry name" value="ABC_tran"/>
    <property type="match status" value="1"/>
</dbReference>
<dbReference type="InterPro" id="IPR050095">
    <property type="entry name" value="ECF_ABC_transporter_ATP-bd"/>
</dbReference>
<evidence type="ECO:0000313" key="8">
    <source>
        <dbReference type="EMBL" id="HFW31669.1"/>
    </source>
</evidence>
<dbReference type="InterPro" id="IPR015856">
    <property type="entry name" value="ABC_transpr_CbiO/EcfA_su"/>
</dbReference>
<reference evidence="8" key="1">
    <citation type="journal article" date="2020" name="mSystems">
        <title>Genome- and Community-Level Interaction Insights into Carbon Utilization and Element Cycling Functions of Hydrothermarchaeota in Hydrothermal Sediment.</title>
        <authorList>
            <person name="Zhou Z."/>
            <person name="Liu Y."/>
            <person name="Xu W."/>
            <person name="Pan J."/>
            <person name="Luo Z.H."/>
            <person name="Li M."/>
        </authorList>
    </citation>
    <scope>NUCLEOTIDE SEQUENCE [LARGE SCALE GENOMIC DNA]</scope>
    <source>
        <strain evidence="8">SpSt-87</strain>
    </source>
</reference>
<dbReference type="InterPro" id="IPR027417">
    <property type="entry name" value="P-loop_NTPase"/>
</dbReference>
<evidence type="ECO:0000256" key="3">
    <source>
        <dbReference type="ARBA" id="ARBA00022448"/>
    </source>
</evidence>
<keyword evidence="5 8" id="KW-0067">ATP-binding</keyword>
<comment type="function">
    <text evidence="6">Probably part of an ABC transporter complex. Responsible for energy coupling to the transport system.</text>
</comment>
<dbReference type="PANTHER" id="PTHR43553:SF24">
    <property type="entry name" value="ENERGY-COUPLING FACTOR TRANSPORTER ATP-BINDING PROTEIN ECFA1"/>
    <property type="match status" value="1"/>
</dbReference>
<dbReference type="InterPro" id="IPR017871">
    <property type="entry name" value="ABC_transporter-like_CS"/>
</dbReference>
<feature type="domain" description="ABC transporter" evidence="7">
    <location>
        <begin position="1"/>
        <end position="215"/>
    </location>
</feature>
<dbReference type="AlphaFoldDB" id="A0A7C3RLD8"/>
<name>A0A7C3RLD8_ARCFL</name>
<evidence type="ECO:0000256" key="1">
    <source>
        <dbReference type="ARBA" id="ARBA00004202"/>
    </source>
</evidence>
<protein>
    <submittedName>
        <fullName evidence="8">ABC transporter ATP-binding protein</fullName>
    </submittedName>
</protein>
<sequence length="215" mass="24447">MALRDVSIEIYRNDRVGIIGPNGSGKSTLIFLLSGLLRPTKGEVRIFGMLPDKKNVESIRRRIGVVFQNPDDFLFNPTVKDELLYVPKQLEMDEEQMLRLLSEYAKKFDLEEILQKPPFRLSGGEKKKVEIASVLVYSPEVIFLDEPTANVDGKTKRIVAEMMRNYSGTVVIASHEMELIWELCSRVVLMSKGRIVEETTVESLSEEKLEEIGVI</sequence>
<proteinExistence type="inferred from homology"/>
<evidence type="ECO:0000256" key="2">
    <source>
        <dbReference type="ARBA" id="ARBA00005417"/>
    </source>
</evidence>
<dbReference type="GO" id="GO:0042626">
    <property type="term" value="F:ATPase-coupled transmembrane transporter activity"/>
    <property type="evidence" value="ECO:0007669"/>
    <property type="project" value="TreeGrafter"/>
</dbReference>